<dbReference type="FunFam" id="2.30.30.30:FF:000002">
    <property type="entry name" value="Transcription termination/antitermination factor NusG"/>
    <property type="match status" value="1"/>
</dbReference>
<dbReference type="PANTHER" id="PTHR30265">
    <property type="entry name" value="RHO-INTERACTING TRANSCRIPTION TERMINATION FACTOR NUSG"/>
    <property type="match status" value="1"/>
</dbReference>
<dbReference type="HAMAP" id="MF_00948">
    <property type="entry name" value="NusG"/>
    <property type="match status" value="1"/>
</dbReference>
<dbReference type="GO" id="GO:0032784">
    <property type="term" value="P:regulation of DNA-templated transcription elongation"/>
    <property type="evidence" value="ECO:0007669"/>
    <property type="project" value="InterPro"/>
</dbReference>
<protein>
    <recommendedName>
        <fullName evidence="5 6">Transcription termination/antitermination protein NusG</fullName>
    </recommendedName>
</protein>
<dbReference type="PROSITE" id="PS01014">
    <property type="entry name" value="NUSG"/>
    <property type="match status" value="1"/>
</dbReference>
<gene>
    <name evidence="5 11" type="primary">nusG</name>
    <name evidence="11" type="ORF">EBV78_02450</name>
    <name evidence="10" type="ORF">EBX74_02980</name>
</gene>
<keyword evidence="1 5" id="KW-0806">Transcription termination</keyword>
<dbReference type="InterPro" id="IPR005824">
    <property type="entry name" value="KOW"/>
</dbReference>
<dbReference type="GO" id="GO:0031564">
    <property type="term" value="P:transcription antitermination"/>
    <property type="evidence" value="ECO:0007669"/>
    <property type="project" value="UniProtKB-UniRule"/>
</dbReference>
<evidence type="ECO:0000256" key="6">
    <source>
        <dbReference type="NCBIfam" id="TIGR00922"/>
    </source>
</evidence>
<dbReference type="Pfam" id="PF02357">
    <property type="entry name" value="NusG"/>
    <property type="match status" value="1"/>
</dbReference>
<accession>A0A845S5J5</accession>
<dbReference type="SMART" id="SM00738">
    <property type="entry name" value="NGN"/>
    <property type="match status" value="1"/>
</dbReference>
<evidence type="ECO:0000259" key="8">
    <source>
        <dbReference type="SMART" id="SM00738"/>
    </source>
</evidence>
<proteinExistence type="inferred from homology"/>
<dbReference type="InterPro" id="IPR001062">
    <property type="entry name" value="Transcrpt_antiterm_NusG"/>
</dbReference>
<dbReference type="InterPro" id="IPR015869">
    <property type="entry name" value="Transcrpt_antiterm_NusG_bac_CS"/>
</dbReference>
<evidence type="ECO:0000256" key="3">
    <source>
        <dbReference type="ARBA" id="ARBA00023015"/>
    </source>
</evidence>
<dbReference type="InterPro" id="IPR008991">
    <property type="entry name" value="Translation_prot_SH3-like_sf"/>
</dbReference>
<keyword evidence="4 5" id="KW-0804">Transcription</keyword>
<comment type="function">
    <text evidence="5 7">Participates in transcription elongation, termination and antitermination.</text>
</comment>
<dbReference type="Gene3D" id="2.30.30.30">
    <property type="match status" value="1"/>
</dbReference>
<dbReference type="EMBL" id="RGOB01000075">
    <property type="protein sequence ID" value="NCU53251.1"/>
    <property type="molecule type" value="Genomic_DNA"/>
</dbReference>
<dbReference type="InterPro" id="IPR036735">
    <property type="entry name" value="NGN_dom_sf"/>
</dbReference>
<dbReference type="SUPFAM" id="SSF82679">
    <property type="entry name" value="N-utilization substance G protein NusG, N-terminal domain"/>
    <property type="match status" value="1"/>
</dbReference>
<dbReference type="NCBIfam" id="TIGR00922">
    <property type="entry name" value="nusG"/>
    <property type="match status" value="1"/>
</dbReference>
<dbReference type="InterPro" id="IPR014722">
    <property type="entry name" value="Rib_uL2_dom2"/>
</dbReference>
<dbReference type="SMART" id="SM00739">
    <property type="entry name" value="KOW"/>
    <property type="match status" value="1"/>
</dbReference>
<dbReference type="GO" id="GO:0006354">
    <property type="term" value="P:DNA-templated transcription elongation"/>
    <property type="evidence" value="ECO:0007669"/>
    <property type="project" value="UniProtKB-UniRule"/>
</dbReference>
<comment type="similarity">
    <text evidence="5 7">Belongs to the NusG family.</text>
</comment>
<dbReference type="Pfam" id="PF00467">
    <property type="entry name" value="KOW"/>
    <property type="match status" value="1"/>
</dbReference>
<dbReference type="EMBL" id="RGGN01000070">
    <property type="protein sequence ID" value="NCU62940.1"/>
    <property type="molecule type" value="Genomic_DNA"/>
</dbReference>
<evidence type="ECO:0000256" key="7">
    <source>
        <dbReference type="RuleBase" id="RU000538"/>
    </source>
</evidence>
<keyword evidence="3 5" id="KW-0805">Transcription regulation</keyword>
<dbReference type="SUPFAM" id="SSF50104">
    <property type="entry name" value="Translation proteins SH3-like domain"/>
    <property type="match status" value="1"/>
</dbReference>
<evidence type="ECO:0000256" key="4">
    <source>
        <dbReference type="ARBA" id="ARBA00023163"/>
    </source>
</evidence>
<reference evidence="11 12" key="1">
    <citation type="submission" date="2018-10" db="EMBL/GenBank/DDBJ databases">
        <title>Iterative Subtractive Binning of Freshwater Chronoseries Metagenomes Recovers Nearly Complete Genomes from over Four Hundred Novel Species.</title>
        <authorList>
            <person name="Rodriguez-R L.M."/>
            <person name="Tsementzi D."/>
            <person name="Luo C."/>
            <person name="Konstantinidis K.T."/>
        </authorList>
    </citation>
    <scope>NUCLEOTIDE SEQUENCE [LARGE SCALE GENOMIC DNA]</scope>
    <source>
        <strain evidence="11">WB7_2B_003</strain>
        <strain evidence="10">WB8_2A_004</strain>
    </source>
</reference>
<dbReference type="PANTHER" id="PTHR30265:SF2">
    <property type="entry name" value="TRANSCRIPTION TERMINATION_ANTITERMINATION PROTEIN NUSG"/>
    <property type="match status" value="1"/>
</dbReference>
<evidence type="ECO:0000259" key="9">
    <source>
        <dbReference type="SMART" id="SM00739"/>
    </source>
</evidence>
<name>A0A845S5J5_9PROT</name>
<feature type="domain" description="NusG-like N-terminal" evidence="8">
    <location>
        <begin position="1"/>
        <end position="108"/>
    </location>
</feature>
<evidence type="ECO:0000313" key="11">
    <source>
        <dbReference type="EMBL" id="NCU62940.1"/>
    </source>
</evidence>
<dbReference type="Proteomes" id="UP000572953">
    <property type="component" value="Unassembled WGS sequence"/>
</dbReference>
<evidence type="ECO:0000256" key="2">
    <source>
        <dbReference type="ARBA" id="ARBA00022814"/>
    </source>
</evidence>
<dbReference type="CDD" id="cd09891">
    <property type="entry name" value="NGN_Bact_1"/>
    <property type="match status" value="1"/>
</dbReference>
<dbReference type="AlphaFoldDB" id="A0A845S5J5"/>
<dbReference type="InterPro" id="IPR006645">
    <property type="entry name" value="NGN-like_dom"/>
</dbReference>
<evidence type="ECO:0000256" key="5">
    <source>
        <dbReference type="HAMAP-Rule" id="MF_00948"/>
    </source>
</evidence>
<evidence type="ECO:0000256" key="1">
    <source>
        <dbReference type="ARBA" id="ARBA00022472"/>
    </source>
</evidence>
<organism evidence="11 12">
    <name type="scientific">Candidatus Fonsibacter lacus</name>
    <dbReference type="NCBI Taxonomy" id="2576439"/>
    <lineage>
        <taxon>Bacteria</taxon>
        <taxon>Pseudomonadati</taxon>
        <taxon>Pseudomonadota</taxon>
        <taxon>Alphaproteobacteria</taxon>
        <taxon>Candidatus Pelagibacterales</taxon>
        <taxon>Candidatus Pelagibacterales incertae sedis</taxon>
        <taxon>Candidatus Fonsibacter</taxon>
    </lineage>
</organism>
<feature type="domain" description="KOW" evidence="9">
    <location>
        <begin position="120"/>
        <end position="147"/>
    </location>
</feature>
<dbReference type="PRINTS" id="PR00338">
    <property type="entry name" value="NUSGTNSCPFCT"/>
</dbReference>
<dbReference type="InterPro" id="IPR043425">
    <property type="entry name" value="NusG-like"/>
</dbReference>
<keyword evidence="2 5" id="KW-0889">Transcription antitermination</keyword>
<sequence>MKWYIIQAHSGAEKKVASLIPEKLEKEGLAHHFEQTLVPTHEVTEVKKGKRTTSEKKYFPGYFLAKLDMNDQVYHLIKSIKRITGFLGVPGKPTPISEAEVTKIMGKIEDGALKPSTSISFDIGEQVRVCDGPFASFSGLVEGVDEEKSRLKVSVSIFGRPTPVELEYGQVEKI</sequence>
<dbReference type="GO" id="GO:0005829">
    <property type="term" value="C:cytosol"/>
    <property type="evidence" value="ECO:0007669"/>
    <property type="project" value="UniProtKB-ARBA"/>
</dbReference>
<dbReference type="Gene3D" id="3.30.70.940">
    <property type="entry name" value="NusG, N-terminal domain"/>
    <property type="match status" value="1"/>
</dbReference>
<comment type="caution">
    <text evidence="11">The sequence shown here is derived from an EMBL/GenBank/DDBJ whole genome shotgun (WGS) entry which is preliminary data.</text>
</comment>
<dbReference type="Proteomes" id="UP000747791">
    <property type="component" value="Unassembled WGS sequence"/>
</dbReference>
<evidence type="ECO:0000313" key="10">
    <source>
        <dbReference type="EMBL" id="NCU53251.1"/>
    </source>
</evidence>
<dbReference type="CDD" id="cd06091">
    <property type="entry name" value="KOW_NusG"/>
    <property type="match status" value="1"/>
</dbReference>
<evidence type="ECO:0000313" key="12">
    <source>
        <dbReference type="Proteomes" id="UP000572953"/>
    </source>
</evidence>
<dbReference type="GO" id="GO:0006353">
    <property type="term" value="P:DNA-templated transcription termination"/>
    <property type="evidence" value="ECO:0007669"/>
    <property type="project" value="UniProtKB-UniRule"/>
</dbReference>
<dbReference type="InterPro" id="IPR047050">
    <property type="entry name" value="NGN"/>
</dbReference>